<gene>
    <name evidence="1" type="ORF">D5086_029108</name>
</gene>
<evidence type="ECO:0000313" key="1">
    <source>
        <dbReference type="EMBL" id="KAL3569218.1"/>
    </source>
</evidence>
<protein>
    <submittedName>
        <fullName evidence="1">Uncharacterized protein</fullName>
    </submittedName>
</protein>
<comment type="caution">
    <text evidence="1">The sequence shown here is derived from an EMBL/GenBank/DDBJ whole genome shotgun (WGS) entry which is preliminary data.</text>
</comment>
<name>A0ACC4ASJ4_POPAL</name>
<organism evidence="1 2">
    <name type="scientific">Populus alba</name>
    <name type="common">White poplar</name>
    <dbReference type="NCBI Taxonomy" id="43335"/>
    <lineage>
        <taxon>Eukaryota</taxon>
        <taxon>Viridiplantae</taxon>
        <taxon>Streptophyta</taxon>
        <taxon>Embryophyta</taxon>
        <taxon>Tracheophyta</taxon>
        <taxon>Spermatophyta</taxon>
        <taxon>Magnoliopsida</taxon>
        <taxon>eudicotyledons</taxon>
        <taxon>Gunneridae</taxon>
        <taxon>Pentapetalae</taxon>
        <taxon>rosids</taxon>
        <taxon>fabids</taxon>
        <taxon>Malpighiales</taxon>
        <taxon>Salicaceae</taxon>
        <taxon>Saliceae</taxon>
        <taxon>Populus</taxon>
    </lineage>
</organism>
<sequence length="497" mass="55996">MIRKPVIGLSKKTSYSAQGSNKSIRHNLVSRNQVEAAANLFSKNQDEASTSEWEGNGNGLDFARDSSVPWEGISGQDGDWRQGLDEPSKYTKKKRNTDVSSSSALNGASDLSLSEALSQISKDLSLSSPSLCSGEEEDKENEEADSPESHGENLQAELALHHLECYGVDMLSSDNNEDEDEIQATSVFGASESKDSCQKPEVGMEFSSEEEAYKFYTSYANKIGFRTRKGKVQRLSNGTIRKRFLFCSKQGFRLKKQAGKITKYKRKETRTENGKWAVSQFSQEHNHDLEDRRHITRSCTKTSEAHLIHTGNNSEMAMDAGAPKCPELCNMVWSTHPEEVQILLNYLRRIRCNDNVNVFQNSTSDTMDLSMFVHQYLKAVETQRSAELNEDMRCRETTKVWTRHQPAKGLDTSLFSSSSQMDIGKVRVGGCTAIRESWNWKLGREVQAQIMMQRTLWFRRQDARAEYASPNSMQCNLYQDEAPCAIEAYVVVKLGSA</sequence>
<proteinExistence type="predicted"/>
<accession>A0ACC4ASJ4</accession>
<dbReference type="EMBL" id="RCHU02000016">
    <property type="protein sequence ID" value="KAL3569218.1"/>
    <property type="molecule type" value="Genomic_DNA"/>
</dbReference>
<evidence type="ECO:0000313" key="2">
    <source>
        <dbReference type="Proteomes" id="UP000309997"/>
    </source>
</evidence>
<keyword evidence="2" id="KW-1185">Reference proteome</keyword>
<reference evidence="1 2" key="1">
    <citation type="journal article" date="2024" name="Plant Biotechnol. J.">
        <title>Genome and CRISPR/Cas9 system of a widespread forest tree (Populus alba) in the world.</title>
        <authorList>
            <person name="Liu Y.J."/>
            <person name="Jiang P.F."/>
            <person name="Han X.M."/>
            <person name="Li X.Y."/>
            <person name="Wang H.M."/>
            <person name="Wang Y.J."/>
            <person name="Wang X.X."/>
            <person name="Zeng Q.Y."/>
        </authorList>
    </citation>
    <scope>NUCLEOTIDE SEQUENCE [LARGE SCALE GENOMIC DNA]</scope>
    <source>
        <strain evidence="2">cv. PAL-ZL1</strain>
    </source>
</reference>
<dbReference type="Proteomes" id="UP000309997">
    <property type="component" value="Unassembled WGS sequence"/>
</dbReference>